<dbReference type="GeneID" id="54477647"/>
<feature type="compositionally biased region" description="Basic and acidic residues" evidence="1">
    <location>
        <begin position="1"/>
        <end position="12"/>
    </location>
</feature>
<sequence length="317" mass="34701">MASPPYDDKVEPDSDDDQYLPRSESQSPAIPIAGLFTANENWRGRSDPAVRRRIQNRLNQRAFRQRQRSGDSTTRRGRSRRAGSSSASRETSEDIDVDMLPLQLESSADTTITAIPPTPTPTSPLPRSPSRNPLRPTGALDPQTDEVWDELARLINANFMAAALSNARQLGIDASLLQTGTTHIATPRIAPSPQLLSIPSALTPVEIQYQLPHDPIIDTIPHARLRLNIMNALATAQLDAAAFSQSLRASGALLEQRDGIWQRGGVVVWGPPAQLASWELSEPFARRWAFLLVGCEHMIAGTNAWRAGRGEAPLSFV</sequence>
<accession>A0A6A6Q417</accession>
<feature type="region of interest" description="Disordered" evidence="1">
    <location>
        <begin position="1"/>
        <end position="33"/>
    </location>
</feature>
<dbReference type="InterPro" id="IPR021833">
    <property type="entry name" value="DUF3425"/>
</dbReference>
<keyword evidence="3" id="KW-1185">Reference proteome</keyword>
<dbReference type="Pfam" id="PF11905">
    <property type="entry name" value="DUF3425"/>
    <property type="match status" value="1"/>
</dbReference>
<organism evidence="2 3">
    <name type="scientific">Neohortaea acidophila</name>
    <dbReference type="NCBI Taxonomy" id="245834"/>
    <lineage>
        <taxon>Eukaryota</taxon>
        <taxon>Fungi</taxon>
        <taxon>Dikarya</taxon>
        <taxon>Ascomycota</taxon>
        <taxon>Pezizomycotina</taxon>
        <taxon>Dothideomycetes</taxon>
        <taxon>Dothideomycetidae</taxon>
        <taxon>Mycosphaerellales</taxon>
        <taxon>Teratosphaeriaceae</taxon>
        <taxon>Neohortaea</taxon>
    </lineage>
</organism>
<feature type="compositionally biased region" description="Low complexity" evidence="1">
    <location>
        <begin position="128"/>
        <end position="137"/>
    </location>
</feature>
<evidence type="ECO:0000313" key="3">
    <source>
        <dbReference type="Proteomes" id="UP000799767"/>
    </source>
</evidence>
<feature type="compositionally biased region" description="Pro residues" evidence="1">
    <location>
        <begin position="116"/>
        <end position="127"/>
    </location>
</feature>
<evidence type="ECO:0008006" key="4">
    <source>
        <dbReference type="Google" id="ProtNLM"/>
    </source>
</evidence>
<gene>
    <name evidence="2" type="ORF">BDY17DRAFT_321564</name>
</gene>
<dbReference type="CDD" id="cd14688">
    <property type="entry name" value="bZIP_YAP"/>
    <property type="match status" value="1"/>
</dbReference>
<dbReference type="OrthoDB" id="2245989at2759"/>
<evidence type="ECO:0000313" key="2">
    <source>
        <dbReference type="EMBL" id="KAF2486801.1"/>
    </source>
</evidence>
<dbReference type="Proteomes" id="UP000799767">
    <property type="component" value="Unassembled WGS sequence"/>
</dbReference>
<protein>
    <recommendedName>
        <fullName evidence="4">BZIP domain-containing protein</fullName>
    </recommendedName>
</protein>
<feature type="region of interest" description="Disordered" evidence="1">
    <location>
        <begin position="57"/>
        <end position="142"/>
    </location>
</feature>
<dbReference type="RefSeq" id="XP_033593370.1">
    <property type="nucleotide sequence ID" value="XM_033736645.1"/>
</dbReference>
<reference evidence="2" key="1">
    <citation type="journal article" date="2020" name="Stud. Mycol.">
        <title>101 Dothideomycetes genomes: a test case for predicting lifestyles and emergence of pathogens.</title>
        <authorList>
            <person name="Haridas S."/>
            <person name="Albert R."/>
            <person name="Binder M."/>
            <person name="Bloem J."/>
            <person name="Labutti K."/>
            <person name="Salamov A."/>
            <person name="Andreopoulos B."/>
            <person name="Baker S."/>
            <person name="Barry K."/>
            <person name="Bills G."/>
            <person name="Bluhm B."/>
            <person name="Cannon C."/>
            <person name="Castanera R."/>
            <person name="Culley D."/>
            <person name="Daum C."/>
            <person name="Ezra D."/>
            <person name="Gonzalez J."/>
            <person name="Henrissat B."/>
            <person name="Kuo A."/>
            <person name="Liang C."/>
            <person name="Lipzen A."/>
            <person name="Lutzoni F."/>
            <person name="Magnuson J."/>
            <person name="Mondo S."/>
            <person name="Nolan M."/>
            <person name="Ohm R."/>
            <person name="Pangilinan J."/>
            <person name="Park H.-J."/>
            <person name="Ramirez L."/>
            <person name="Alfaro M."/>
            <person name="Sun H."/>
            <person name="Tritt A."/>
            <person name="Yoshinaga Y."/>
            <person name="Zwiers L.-H."/>
            <person name="Turgeon B."/>
            <person name="Goodwin S."/>
            <person name="Spatafora J."/>
            <person name="Crous P."/>
            <person name="Grigoriev I."/>
        </authorList>
    </citation>
    <scope>NUCLEOTIDE SEQUENCE</scope>
    <source>
        <strain evidence="2">CBS 113389</strain>
    </source>
</reference>
<dbReference type="PANTHER" id="PTHR38116">
    <property type="entry name" value="CHROMOSOME 7, WHOLE GENOME SHOTGUN SEQUENCE"/>
    <property type="match status" value="1"/>
</dbReference>
<name>A0A6A6Q417_9PEZI</name>
<dbReference type="PANTHER" id="PTHR38116:SF9">
    <property type="entry name" value="BZIP DOMAIN-CONTAINING PROTEIN"/>
    <property type="match status" value="1"/>
</dbReference>
<dbReference type="EMBL" id="MU001632">
    <property type="protein sequence ID" value="KAF2486801.1"/>
    <property type="molecule type" value="Genomic_DNA"/>
</dbReference>
<evidence type="ECO:0000256" key="1">
    <source>
        <dbReference type="SAM" id="MobiDB-lite"/>
    </source>
</evidence>
<proteinExistence type="predicted"/>
<dbReference type="AlphaFoldDB" id="A0A6A6Q417"/>